<evidence type="ECO:0000256" key="1">
    <source>
        <dbReference type="SAM" id="MobiDB-lite"/>
    </source>
</evidence>
<dbReference type="EMBL" id="JAVRFI010000002">
    <property type="protein sequence ID" value="MDT0448580.1"/>
    <property type="molecule type" value="Genomic_DNA"/>
</dbReference>
<feature type="region of interest" description="Disordered" evidence="1">
    <location>
        <begin position="1"/>
        <end position="28"/>
    </location>
</feature>
<sequence>MGRPKGDGETPKRNVRVKDSLWEDTKKEAKKEGRTITDVIVSSLTTYVAERRAQRRAQKSIPLSQDTAALLRHLAADRPNGSVFPPESVQLRTFHTTSSHIVLLDSGEVSRMLRALSASYRAPLYQGVAQDLVELADALDMQVLAAQEAARGDGFA</sequence>
<reference evidence="2" key="1">
    <citation type="submission" date="2024-05" db="EMBL/GenBank/DDBJ databases">
        <title>30 novel species of actinomycetes from the DSMZ collection.</title>
        <authorList>
            <person name="Nouioui I."/>
        </authorList>
    </citation>
    <scope>NUCLEOTIDE SEQUENCE</scope>
    <source>
        <strain evidence="2">DSM 40473</strain>
    </source>
</reference>
<dbReference type="InterPro" id="IPR010985">
    <property type="entry name" value="Ribbon_hlx_hlx"/>
</dbReference>
<organism evidence="2 3">
    <name type="scientific">Streptomyces hesseae</name>
    <dbReference type="NCBI Taxonomy" id="3075519"/>
    <lineage>
        <taxon>Bacteria</taxon>
        <taxon>Bacillati</taxon>
        <taxon>Actinomycetota</taxon>
        <taxon>Actinomycetes</taxon>
        <taxon>Kitasatosporales</taxon>
        <taxon>Streptomycetaceae</taxon>
        <taxon>Streptomyces</taxon>
    </lineage>
</organism>
<accession>A0ABU2SKK3</accession>
<gene>
    <name evidence="2" type="ORF">RM609_05700</name>
</gene>
<protein>
    <recommendedName>
        <fullName evidence="4">Ribbon-helix-helix protein CopG domain-containing protein</fullName>
    </recommendedName>
</protein>
<keyword evidence="3" id="KW-1185">Reference proteome</keyword>
<evidence type="ECO:0000313" key="3">
    <source>
        <dbReference type="Proteomes" id="UP001180531"/>
    </source>
</evidence>
<dbReference type="Proteomes" id="UP001180531">
    <property type="component" value="Unassembled WGS sequence"/>
</dbReference>
<proteinExistence type="predicted"/>
<comment type="caution">
    <text evidence="2">The sequence shown here is derived from an EMBL/GenBank/DDBJ whole genome shotgun (WGS) entry which is preliminary data.</text>
</comment>
<name>A0ABU2SKK3_9ACTN</name>
<dbReference type="RefSeq" id="WP_311608421.1">
    <property type="nucleotide sequence ID" value="NZ_JAVRFI010000002.1"/>
</dbReference>
<evidence type="ECO:0000313" key="2">
    <source>
        <dbReference type="EMBL" id="MDT0448580.1"/>
    </source>
</evidence>
<evidence type="ECO:0008006" key="4">
    <source>
        <dbReference type="Google" id="ProtNLM"/>
    </source>
</evidence>
<dbReference type="SUPFAM" id="SSF47598">
    <property type="entry name" value="Ribbon-helix-helix"/>
    <property type="match status" value="1"/>
</dbReference>